<sequence length="448" mass="50597">MFFKRFFTKGLAHYSYMIGDGDSLVVIDPMTDVSIYVEQARKANMKITHIFETHRNEDYIVGSLNLSKKTNADIYISKYENLGYEYGTKIGEEDIFEIGDIKIKPIHTPGHTKGHLAFLVTLKDENYMFFTGDALFFGDIGRTDFYGEENLEEMTGKLYDSIFEKLFPLGNHVLLFPAHGAGSACGGSIEEREFSTLGYERLTNQALNVSSKEEFIKKHGYMRLKPPYFEKMEIYNVKGYEDLNEIILNPFTIESLSDIKDKTIIDIRDNAAFVGKHMPNSIYFGVDNLSAYLGWLIGTEETIYFMADNLPDDIVKFAYLTTRRIGFENIGGVLGSGTIDKLENSGQALASIDEISAKDYFELCQQTNITVLDVRKDEELLDEDPVENRIHIPLQLLNENMGKLKGKENIVILCGSGERATIASSYLKKYNIDSKVIAGGIQGLNSLR</sequence>
<dbReference type="Gene3D" id="3.40.250.10">
    <property type="entry name" value="Rhodanese-like domain"/>
    <property type="match status" value="2"/>
</dbReference>
<dbReference type="GO" id="GO:0004416">
    <property type="term" value="F:hydroxyacylglutathione hydrolase activity"/>
    <property type="evidence" value="ECO:0007669"/>
    <property type="project" value="UniProtKB-EC"/>
</dbReference>
<dbReference type="SUPFAM" id="SSF56281">
    <property type="entry name" value="Metallo-hydrolase/oxidoreductase"/>
    <property type="match status" value="1"/>
</dbReference>
<dbReference type="EC" id="3.1.2.6" evidence="3"/>
<evidence type="ECO:0000256" key="1">
    <source>
        <dbReference type="ARBA" id="ARBA00022723"/>
    </source>
</evidence>
<keyword evidence="4" id="KW-1185">Reference proteome</keyword>
<dbReference type="PANTHER" id="PTHR43084:SF1">
    <property type="entry name" value="PERSULFIDE DIOXYGENASE ETHE1, MITOCHONDRIAL"/>
    <property type="match status" value="1"/>
</dbReference>
<feature type="domain" description="Rhodanese" evidence="2">
    <location>
        <begin position="365"/>
        <end position="446"/>
    </location>
</feature>
<reference evidence="3 4" key="1">
    <citation type="submission" date="2021-03" db="EMBL/GenBank/DDBJ databases">
        <title>Genomic Encyclopedia of Type Strains, Phase IV (KMG-IV): sequencing the most valuable type-strain genomes for metagenomic binning, comparative biology and taxonomic classification.</title>
        <authorList>
            <person name="Goeker M."/>
        </authorList>
    </citation>
    <scope>NUCLEOTIDE SEQUENCE [LARGE SCALE GENOMIC DNA]</scope>
    <source>
        <strain evidence="3 4">DSM 27512</strain>
    </source>
</reference>
<comment type="caution">
    <text evidence="3">The sequence shown here is derived from an EMBL/GenBank/DDBJ whole genome shotgun (WGS) entry which is preliminary data.</text>
</comment>
<gene>
    <name evidence="3" type="ORF">J2Z35_001308</name>
</gene>
<evidence type="ECO:0000313" key="3">
    <source>
        <dbReference type="EMBL" id="MBP2027511.1"/>
    </source>
</evidence>
<dbReference type="PANTHER" id="PTHR43084">
    <property type="entry name" value="PERSULFIDE DIOXYGENASE ETHE1"/>
    <property type="match status" value="1"/>
</dbReference>
<dbReference type="SMART" id="SM00849">
    <property type="entry name" value="Lactamase_B"/>
    <property type="match status" value="1"/>
</dbReference>
<dbReference type="EMBL" id="JAGGLI010000012">
    <property type="protein sequence ID" value="MBP2027511.1"/>
    <property type="molecule type" value="Genomic_DNA"/>
</dbReference>
<dbReference type="InterPro" id="IPR036866">
    <property type="entry name" value="RibonucZ/Hydroxyglut_hydro"/>
</dbReference>
<keyword evidence="3" id="KW-0378">Hydrolase</keyword>
<dbReference type="InterPro" id="IPR001279">
    <property type="entry name" value="Metallo-B-lactamas"/>
</dbReference>
<dbReference type="InterPro" id="IPR051682">
    <property type="entry name" value="Mito_Persulfide_Diox"/>
</dbReference>
<accession>A0ABS4KK60</accession>
<dbReference type="Gene3D" id="3.60.15.10">
    <property type="entry name" value="Ribonuclease Z/Hydroxyacylglutathione hydrolase-like"/>
    <property type="match status" value="1"/>
</dbReference>
<dbReference type="InterPro" id="IPR001763">
    <property type="entry name" value="Rhodanese-like_dom"/>
</dbReference>
<dbReference type="Pfam" id="PF00581">
    <property type="entry name" value="Rhodanese"/>
    <property type="match status" value="1"/>
</dbReference>
<name>A0ABS4KK60_9FIRM</name>
<dbReference type="RefSeq" id="WP_209660573.1">
    <property type="nucleotide sequence ID" value="NZ_JAGGLI010000012.1"/>
</dbReference>
<dbReference type="PROSITE" id="PS50206">
    <property type="entry name" value="RHODANESE_3"/>
    <property type="match status" value="1"/>
</dbReference>
<dbReference type="CDD" id="cd07724">
    <property type="entry name" value="POD-like_MBL-fold"/>
    <property type="match status" value="1"/>
</dbReference>
<dbReference type="CDD" id="cd00158">
    <property type="entry name" value="RHOD"/>
    <property type="match status" value="1"/>
</dbReference>
<dbReference type="InterPro" id="IPR036873">
    <property type="entry name" value="Rhodanese-like_dom_sf"/>
</dbReference>
<dbReference type="InterPro" id="IPR044528">
    <property type="entry name" value="POD-like_MBL-fold"/>
</dbReference>
<proteinExistence type="predicted"/>
<dbReference type="SUPFAM" id="SSF52821">
    <property type="entry name" value="Rhodanese/Cell cycle control phosphatase"/>
    <property type="match status" value="2"/>
</dbReference>
<evidence type="ECO:0000259" key="2">
    <source>
        <dbReference type="PROSITE" id="PS50206"/>
    </source>
</evidence>
<dbReference type="Proteomes" id="UP001314903">
    <property type="component" value="Unassembled WGS sequence"/>
</dbReference>
<keyword evidence="1" id="KW-0479">Metal-binding</keyword>
<evidence type="ECO:0000313" key="4">
    <source>
        <dbReference type="Proteomes" id="UP001314903"/>
    </source>
</evidence>
<protein>
    <submittedName>
        <fullName evidence="3">Hydroxyacylglutathione hydrolase</fullName>
        <ecNumber evidence="3">3.1.2.6</ecNumber>
    </submittedName>
</protein>
<organism evidence="3 4">
    <name type="scientific">Acetoanaerobium pronyense</name>
    <dbReference type="NCBI Taxonomy" id="1482736"/>
    <lineage>
        <taxon>Bacteria</taxon>
        <taxon>Bacillati</taxon>
        <taxon>Bacillota</taxon>
        <taxon>Clostridia</taxon>
        <taxon>Peptostreptococcales</taxon>
        <taxon>Filifactoraceae</taxon>
        <taxon>Acetoanaerobium</taxon>
    </lineage>
</organism>
<dbReference type="Pfam" id="PF00753">
    <property type="entry name" value="Lactamase_B"/>
    <property type="match status" value="1"/>
</dbReference>